<organism evidence="1">
    <name type="scientific">Vitrella brassicaformis</name>
    <dbReference type="NCBI Taxonomy" id="1169539"/>
    <lineage>
        <taxon>Eukaryota</taxon>
        <taxon>Sar</taxon>
        <taxon>Alveolata</taxon>
        <taxon>Colpodellida</taxon>
        <taxon>Vitrellaceae</taxon>
        <taxon>Vitrella</taxon>
    </lineage>
</organism>
<proteinExistence type="predicted"/>
<evidence type="ECO:0000313" key="1">
    <source>
        <dbReference type="EMBL" id="CAD9073186.1"/>
    </source>
</evidence>
<sequence length="121" mass="13867">MIIALCVMAIERLTDTQRTGKEQRAAFCVFDLGNRQRLIFCCLGGWIPSVCLSVCVPSNVRPMDRRQSAHQHTNTTREKNQTDYDMQVLRNINQDVCEGMHTSTPRRSAKGNNHCLIWWDG</sequence>
<gene>
    <name evidence="1" type="ORF">VBRA1451_LOCUS28269</name>
</gene>
<name>A0A7S1KGK6_9ALVE</name>
<accession>A0A7S1KGK6</accession>
<dbReference type="EMBL" id="HBGB01048182">
    <property type="protein sequence ID" value="CAD9073186.1"/>
    <property type="molecule type" value="Transcribed_RNA"/>
</dbReference>
<dbReference type="AlphaFoldDB" id="A0A7S1KGK6"/>
<protein>
    <submittedName>
        <fullName evidence="1">Uncharacterized protein</fullName>
    </submittedName>
</protein>
<reference evidence="1" key="1">
    <citation type="submission" date="2021-01" db="EMBL/GenBank/DDBJ databases">
        <authorList>
            <person name="Corre E."/>
            <person name="Pelletier E."/>
            <person name="Niang G."/>
            <person name="Scheremetjew M."/>
            <person name="Finn R."/>
            <person name="Kale V."/>
            <person name="Holt S."/>
            <person name="Cochrane G."/>
            <person name="Meng A."/>
            <person name="Brown T."/>
            <person name="Cohen L."/>
        </authorList>
    </citation>
    <scope>NUCLEOTIDE SEQUENCE</scope>
    <source>
        <strain evidence="1">CCMP3346</strain>
    </source>
</reference>